<dbReference type="InterPro" id="IPR037523">
    <property type="entry name" value="VOC_core"/>
</dbReference>
<dbReference type="Pfam" id="PF13669">
    <property type="entry name" value="Glyoxalase_4"/>
    <property type="match status" value="1"/>
</dbReference>
<protein>
    <submittedName>
        <fullName evidence="3">Catechol 2,3-dioxygenase</fullName>
    </submittedName>
</protein>
<proteinExistence type="predicted"/>
<keyword evidence="3" id="KW-0560">Oxidoreductase</keyword>
<name>A0A1H9LH16_9GAMM</name>
<dbReference type="Proteomes" id="UP000242515">
    <property type="component" value="Unassembled WGS sequence"/>
</dbReference>
<sequence length="174" mass="19237">MVKGIEHIGITVEDPDKAELFFKHTFGAEVLHRVIPFGEEDKHIPGEKLSSIQGFPPELAMTSVTMLRLADGPNIEIIGFSPVVTNQKRTIGNSGFNHISIYTDDITATGERMRQNGATMFEGPNDCFGCEAGQGNQIWFGLTPFGLLIELVSFLQEWQRSQQRNAGSQVSNQL</sequence>
<dbReference type="InterPro" id="IPR051785">
    <property type="entry name" value="MMCE/EMCE_epimerase"/>
</dbReference>
<gene>
    <name evidence="3" type="ORF">SAMN05216522_11185</name>
</gene>
<feature type="domain" description="VOC" evidence="2">
    <location>
        <begin position="4"/>
        <end position="154"/>
    </location>
</feature>
<dbReference type="GO" id="GO:0046872">
    <property type="term" value="F:metal ion binding"/>
    <property type="evidence" value="ECO:0007669"/>
    <property type="project" value="UniProtKB-KW"/>
</dbReference>
<dbReference type="GO" id="GO:0046491">
    <property type="term" value="P:L-methylmalonyl-CoA metabolic process"/>
    <property type="evidence" value="ECO:0007669"/>
    <property type="project" value="TreeGrafter"/>
</dbReference>
<evidence type="ECO:0000313" key="4">
    <source>
        <dbReference type="Proteomes" id="UP000242515"/>
    </source>
</evidence>
<dbReference type="EMBL" id="FOGC01000011">
    <property type="protein sequence ID" value="SER10213.1"/>
    <property type="molecule type" value="Genomic_DNA"/>
</dbReference>
<evidence type="ECO:0000313" key="3">
    <source>
        <dbReference type="EMBL" id="SER10213.1"/>
    </source>
</evidence>
<accession>A0A1H9LH16</accession>
<dbReference type="STRING" id="988801.SAMN05216522_11185"/>
<dbReference type="PANTHER" id="PTHR43048:SF6">
    <property type="entry name" value="BLR8189 PROTEIN"/>
    <property type="match status" value="1"/>
</dbReference>
<dbReference type="GO" id="GO:0004493">
    <property type="term" value="F:methylmalonyl-CoA epimerase activity"/>
    <property type="evidence" value="ECO:0007669"/>
    <property type="project" value="TreeGrafter"/>
</dbReference>
<dbReference type="Gene3D" id="3.10.180.10">
    <property type="entry name" value="2,3-Dihydroxybiphenyl 1,2-Dioxygenase, domain 1"/>
    <property type="match status" value="1"/>
</dbReference>
<dbReference type="PANTHER" id="PTHR43048">
    <property type="entry name" value="METHYLMALONYL-COA EPIMERASE"/>
    <property type="match status" value="1"/>
</dbReference>
<dbReference type="PROSITE" id="PS51819">
    <property type="entry name" value="VOC"/>
    <property type="match status" value="1"/>
</dbReference>
<dbReference type="AlphaFoldDB" id="A0A1H9LH16"/>
<organism evidence="3 4">
    <name type="scientific">Rosenbergiella nectarea</name>
    <dbReference type="NCBI Taxonomy" id="988801"/>
    <lineage>
        <taxon>Bacteria</taxon>
        <taxon>Pseudomonadati</taxon>
        <taxon>Pseudomonadota</taxon>
        <taxon>Gammaproteobacteria</taxon>
        <taxon>Enterobacterales</taxon>
        <taxon>Erwiniaceae</taxon>
        <taxon>Rosenbergiella</taxon>
    </lineage>
</organism>
<evidence type="ECO:0000256" key="1">
    <source>
        <dbReference type="ARBA" id="ARBA00022723"/>
    </source>
</evidence>
<dbReference type="RefSeq" id="WP_092677551.1">
    <property type="nucleotide sequence ID" value="NZ_FOGC01000011.1"/>
</dbReference>
<dbReference type="OrthoDB" id="2613830at2"/>
<dbReference type="InterPro" id="IPR029068">
    <property type="entry name" value="Glyas_Bleomycin-R_OHBP_Dase"/>
</dbReference>
<dbReference type="GO" id="GO:0051213">
    <property type="term" value="F:dioxygenase activity"/>
    <property type="evidence" value="ECO:0007669"/>
    <property type="project" value="UniProtKB-KW"/>
</dbReference>
<evidence type="ECO:0000259" key="2">
    <source>
        <dbReference type="PROSITE" id="PS51819"/>
    </source>
</evidence>
<dbReference type="SUPFAM" id="SSF54593">
    <property type="entry name" value="Glyoxalase/Bleomycin resistance protein/Dihydroxybiphenyl dioxygenase"/>
    <property type="match status" value="1"/>
</dbReference>
<keyword evidence="1" id="KW-0479">Metal-binding</keyword>
<reference evidence="4" key="1">
    <citation type="submission" date="2016-10" db="EMBL/GenBank/DDBJ databases">
        <authorList>
            <person name="Varghese N."/>
            <person name="Submissions S."/>
        </authorList>
    </citation>
    <scope>NUCLEOTIDE SEQUENCE [LARGE SCALE GENOMIC DNA]</scope>
    <source>
        <strain evidence="4">8N4</strain>
    </source>
</reference>
<keyword evidence="4" id="KW-1185">Reference proteome</keyword>
<keyword evidence="3" id="KW-0223">Dioxygenase</keyword>